<dbReference type="Pfam" id="PF04717">
    <property type="entry name" value="Phage_base_V"/>
    <property type="match status" value="1"/>
</dbReference>
<evidence type="ECO:0000313" key="3">
    <source>
        <dbReference type="Proteomes" id="UP000645257"/>
    </source>
</evidence>
<dbReference type="Proteomes" id="UP000645257">
    <property type="component" value="Unassembled WGS sequence"/>
</dbReference>
<gene>
    <name evidence="2" type="ORF">GCM10011289_07090</name>
</gene>
<dbReference type="InterPro" id="IPR037026">
    <property type="entry name" value="Vgr_OB-fold_dom_sf"/>
</dbReference>
<evidence type="ECO:0000313" key="2">
    <source>
        <dbReference type="EMBL" id="GGY07066.1"/>
    </source>
</evidence>
<keyword evidence="3" id="KW-1185">Reference proteome</keyword>
<dbReference type="InterPro" id="IPR006531">
    <property type="entry name" value="Gp5/Vgr_OB"/>
</dbReference>
<dbReference type="InterPro" id="IPR013046">
    <property type="entry name" value="GpV/Gp45"/>
</dbReference>
<name>A0A918U8D9_9NEIS</name>
<dbReference type="AlphaFoldDB" id="A0A918U8D9"/>
<protein>
    <recommendedName>
        <fullName evidence="1">Gp5/Type VI secretion system Vgr protein OB-fold domain-containing protein</fullName>
    </recommendedName>
</protein>
<evidence type="ECO:0000259" key="1">
    <source>
        <dbReference type="Pfam" id="PF04717"/>
    </source>
</evidence>
<dbReference type="SUPFAM" id="SSF69255">
    <property type="entry name" value="gp5 N-terminal domain-like"/>
    <property type="match status" value="1"/>
</dbReference>
<reference evidence="2" key="2">
    <citation type="submission" date="2020-09" db="EMBL/GenBank/DDBJ databases">
        <authorList>
            <person name="Sun Q."/>
            <person name="Kim S."/>
        </authorList>
    </citation>
    <scope>NUCLEOTIDE SEQUENCE</scope>
    <source>
        <strain evidence="2">KCTC 32182</strain>
    </source>
</reference>
<comment type="caution">
    <text evidence="2">The sequence shown here is derived from an EMBL/GenBank/DDBJ whole genome shotgun (WGS) entry which is preliminary data.</text>
</comment>
<feature type="domain" description="Gp5/Type VI secretion system Vgr protein OB-fold" evidence="1">
    <location>
        <begin position="24"/>
        <end position="89"/>
    </location>
</feature>
<accession>A0A918U8D9</accession>
<dbReference type="Gene3D" id="2.40.50.230">
    <property type="entry name" value="Gp5 N-terminal domain"/>
    <property type="match status" value="1"/>
</dbReference>
<dbReference type="NCBIfam" id="TIGR01644">
    <property type="entry name" value="phage_P2_V"/>
    <property type="match status" value="1"/>
</dbReference>
<sequence length="221" mass="22409">MIAQWQNQIAARARQADDSARTRLGVISAYDPAQFAVKVRIEPGKVETGWIPLGSPWVGNGWGAFFAPALGETVEVEFQEGSVDAGMASMRFFNDVDRPLSVPAGEGWLVHQSGSALKFHGDGRVEVIAAADLSVAVAGNLSATVSGAATLKASSVKVDAPNSEFTGNVTIGGALSQGGGQGGNATFGGSVTASGDVRGGGISLARHVHPDAHGGTTGGPQ</sequence>
<reference evidence="2" key="1">
    <citation type="journal article" date="2014" name="Int. J. Syst. Evol. Microbiol.">
        <title>Complete genome sequence of Corynebacterium casei LMG S-19264T (=DSM 44701T), isolated from a smear-ripened cheese.</title>
        <authorList>
            <consortium name="US DOE Joint Genome Institute (JGI-PGF)"/>
            <person name="Walter F."/>
            <person name="Albersmeier A."/>
            <person name="Kalinowski J."/>
            <person name="Ruckert C."/>
        </authorList>
    </citation>
    <scope>NUCLEOTIDE SEQUENCE</scope>
    <source>
        <strain evidence="2">KCTC 32182</strain>
    </source>
</reference>
<dbReference type="EMBL" id="BMYX01000002">
    <property type="protein sequence ID" value="GGY07066.1"/>
    <property type="molecule type" value="Genomic_DNA"/>
</dbReference>
<organism evidence="2 3">
    <name type="scientific">Paludibacterium paludis</name>
    <dbReference type="NCBI Taxonomy" id="1225769"/>
    <lineage>
        <taxon>Bacteria</taxon>
        <taxon>Pseudomonadati</taxon>
        <taxon>Pseudomonadota</taxon>
        <taxon>Betaproteobacteria</taxon>
        <taxon>Neisseriales</taxon>
        <taxon>Chromobacteriaceae</taxon>
        <taxon>Paludibacterium</taxon>
    </lineage>
</organism>
<proteinExistence type="predicted"/>
<dbReference type="RefSeq" id="WP_189531271.1">
    <property type="nucleotide sequence ID" value="NZ_BMYX01000002.1"/>
</dbReference>